<name>A0ABZ3IFJ4_9FIRM</name>
<proteinExistence type="predicted"/>
<dbReference type="InterPro" id="IPR029058">
    <property type="entry name" value="AB_hydrolase_fold"/>
</dbReference>
<dbReference type="PANTHER" id="PTHR48081">
    <property type="entry name" value="AB HYDROLASE SUPERFAMILY PROTEIN C4A8.06C"/>
    <property type="match status" value="1"/>
</dbReference>
<keyword evidence="1" id="KW-0378">Hydrolase</keyword>
<dbReference type="Pfam" id="PF20434">
    <property type="entry name" value="BD-FAE"/>
    <property type="match status" value="1"/>
</dbReference>
<dbReference type="Gene3D" id="3.40.50.1820">
    <property type="entry name" value="alpha/beta hydrolase"/>
    <property type="match status" value="1"/>
</dbReference>
<organism evidence="3 4">
    <name type="scientific">Sporomusa silvacetica DSM 10669</name>
    <dbReference type="NCBI Taxonomy" id="1123289"/>
    <lineage>
        <taxon>Bacteria</taxon>
        <taxon>Bacillati</taxon>
        <taxon>Bacillota</taxon>
        <taxon>Negativicutes</taxon>
        <taxon>Selenomonadales</taxon>
        <taxon>Sporomusaceae</taxon>
        <taxon>Sporomusa</taxon>
    </lineage>
</organism>
<dbReference type="EMBL" id="CP155573">
    <property type="protein sequence ID" value="XFO64461.1"/>
    <property type="molecule type" value="Genomic_DNA"/>
</dbReference>
<evidence type="ECO:0000256" key="1">
    <source>
        <dbReference type="ARBA" id="ARBA00022801"/>
    </source>
</evidence>
<sequence>MIKTKLIVIIVQLLVLMLVITGCEGQENVIRATPNSTKDVANSSGNEILNKEGNVMGIYTHLKTIDTVQDVVNHPAFKGFGQFILPLDRGIYDKSMQLNRVASLLPYHGYVDPNAVLGTINYMIDKVGAGETIFYDFYTEQQKKVEPTKNSTGLFFFRGKPGAPFAIICPGGGFSYVGSVHEGYPYAIELSKKGYNAFVLQYRVGGERTACEDLAAALSYIFKNADRLGVSTNDYSLWGSSAGARMAARLGSTGAAGYGGDDLPRPRTVVMAYTGHSDFSRNDPPTFITVSANDSIVNVSTVERRMAAMRSGGIEVEYRKYKSAGHGFGLGIGTDAEGWVQYAIEFWEKYMSE</sequence>
<evidence type="ECO:0000313" key="4">
    <source>
        <dbReference type="Proteomes" id="UP000216752"/>
    </source>
</evidence>
<dbReference type="InterPro" id="IPR049492">
    <property type="entry name" value="BD-FAE-like_dom"/>
</dbReference>
<dbReference type="RefSeq" id="WP_094605787.1">
    <property type="nucleotide sequence ID" value="NZ_CP155573.1"/>
</dbReference>
<dbReference type="Proteomes" id="UP000216752">
    <property type="component" value="Chromosome"/>
</dbReference>
<dbReference type="PROSITE" id="PS51257">
    <property type="entry name" value="PROKAR_LIPOPROTEIN"/>
    <property type="match status" value="1"/>
</dbReference>
<evidence type="ECO:0000259" key="2">
    <source>
        <dbReference type="Pfam" id="PF20434"/>
    </source>
</evidence>
<protein>
    <recommendedName>
        <fullName evidence="2">BD-FAE-like domain-containing protein</fullName>
    </recommendedName>
</protein>
<gene>
    <name evidence="3" type="ORF">SPSIL_005630</name>
</gene>
<accession>A0ABZ3IFJ4</accession>
<feature type="domain" description="BD-FAE-like" evidence="2">
    <location>
        <begin position="163"/>
        <end position="254"/>
    </location>
</feature>
<dbReference type="SUPFAM" id="SSF53474">
    <property type="entry name" value="alpha/beta-Hydrolases"/>
    <property type="match status" value="1"/>
</dbReference>
<dbReference type="PANTHER" id="PTHR48081:SF6">
    <property type="entry name" value="PEPTIDASE S9 PROLYL OLIGOPEPTIDASE CATALYTIC DOMAIN-CONTAINING PROTEIN"/>
    <property type="match status" value="1"/>
</dbReference>
<dbReference type="InterPro" id="IPR050300">
    <property type="entry name" value="GDXG_lipolytic_enzyme"/>
</dbReference>
<keyword evidence="4" id="KW-1185">Reference proteome</keyword>
<reference evidence="3" key="1">
    <citation type="submission" date="2024-05" db="EMBL/GenBank/DDBJ databases">
        <title>Isolation and characterization of Sporomusa carbonis sp. nov., a carboxydotrophic hydrogenogen in the genus of Sporomusa isolated from a charcoal burning pile.</title>
        <authorList>
            <person name="Boeer T."/>
            <person name="Rosenbaum F."/>
            <person name="Eysell L."/>
            <person name="Mueller V."/>
            <person name="Daniel R."/>
            <person name="Poehlein A."/>
        </authorList>
    </citation>
    <scope>NUCLEOTIDE SEQUENCE [LARGE SCALE GENOMIC DNA]</scope>
    <source>
        <strain evidence="3">DSM 10669</strain>
    </source>
</reference>
<evidence type="ECO:0000313" key="3">
    <source>
        <dbReference type="EMBL" id="XFO64461.1"/>
    </source>
</evidence>